<sequence>MAASEQDIRQAEKRMAALRENGFAVSARYDRRAARIVVDLNTGVQIAFPPRLAEGLAAASPAELAEIEISPASLGLHWPKLDADVYVPALLQGVFGSKRWMAAQLGAAGGQARSRAKAVAARENGRKGGRPRKAAG</sequence>
<dbReference type="Gene3D" id="3.30.2020.40">
    <property type="entry name" value="Uncharacterised protein PF10387, DUF2442"/>
    <property type="match status" value="1"/>
</dbReference>
<dbReference type="EMBL" id="VDUZ01000048">
    <property type="protein sequence ID" value="TXL71119.1"/>
    <property type="molecule type" value="Genomic_DNA"/>
</dbReference>
<evidence type="ECO:0000313" key="3">
    <source>
        <dbReference type="Proteomes" id="UP000321638"/>
    </source>
</evidence>
<organism evidence="2 3">
    <name type="scientific">Vineibacter terrae</name>
    <dbReference type="NCBI Taxonomy" id="2586908"/>
    <lineage>
        <taxon>Bacteria</taxon>
        <taxon>Pseudomonadati</taxon>
        <taxon>Pseudomonadota</taxon>
        <taxon>Alphaproteobacteria</taxon>
        <taxon>Hyphomicrobiales</taxon>
        <taxon>Vineibacter</taxon>
    </lineage>
</organism>
<protein>
    <submittedName>
        <fullName evidence="2">DUF2442 domain-containing protein</fullName>
    </submittedName>
</protein>
<dbReference type="Pfam" id="PF10387">
    <property type="entry name" value="DUF2442"/>
    <property type="match status" value="1"/>
</dbReference>
<gene>
    <name evidence="2" type="ORF">FHP25_31435</name>
</gene>
<feature type="region of interest" description="Disordered" evidence="1">
    <location>
        <begin position="114"/>
        <end position="136"/>
    </location>
</feature>
<dbReference type="InterPro" id="IPR018841">
    <property type="entry name" value="DUF2442"/>
</dbReference>
<keyword evidence="3" id="KW-1185">Reference proteome</keyword>
<dbReference type="RefSeq" id="WP_147850967.1">
    <property type="nucleotide sequence ID" value="NZ_VDUZ01000048.1"/>
</dbReference>
<reference evidence="2 3" key="1">
    <citation type="submission" date="2019-06" db="EMBL/GenBank/DDBJ databases">
        <title>New taxonomy in bacterial strain CC-CFT640, isolated from vineyard.</title>
        <authorList>
            <person name="Lin S.-Y."/>
            <person name="Tsai C.-F."/>
            <person name="Young C.-C."/>
        </authorList>
    </citation>
    <scope>NUCLEOTIDE SEQUENCE [LARGE SCALE GENOMIC DNA]</scope>
    <source>
        <strain evidence="2 3">CC-CFT640</strain>
    </source>
</reference>
<name>A0A5C8PBE5_9HYPH</name>
<proteinExistence type="predicted"/>
<comment type="caution">
    <text evidence="2">The sequence shown here is derived from an EMBL/GenBank/DDBJ whole genome shotgun (WGS) entry which is preliminary data.</text>
</comment>
<evidence type="ECO:0000313" key="2">
    <source>
        <dbReference type="EMBL" id="TXL71119.1"/>
    </source>
</evidence>
<evidence type="ECO:0000256" key="1">
    <source>
        <dbReference type="SAM" id="MobiDB-lite"/>
    </source>
</evidence>
<accession>A0A5C8PBE5</accession>
<dbReference type="OrthoDB" id="337884at2"/>
<dbReference type="Proteomes" id="UP000321638">
    <property type="component" value="Unassembled WGS sequence"/>
</dbReference>
<feature type="compositionally biased region" description="Basic residues" evidence="1">
    <location>
        <begin position="127"/>
        <end position="136"/>
    </location>
</feature>
<dbReference type="AlphaFoldDB" id="A0A5C8PBE5"/>